<dbReference type="AlphaFoldDB" id="A0A0L6JM52"/>
<protein>
    <submittedName>
        <fullName evidence="4">S-layer domain-containing protein</fullName>
    </submittedName>
</protein>
<dbReference type="STRING" id="398512.Bccel_1747"/>
<evidence type="ECO:0000256" key="2">
    <source>
        <dbReference type="SAM" id="SignalP"/>
    </source>
</evidence>
<feature type="domain" description="SLH" evidence="3">
    <location>
        <begin position="899"/>
        <end position="958"/>
    </location>
</feature>
<keyword evidence="2" id="KW-0732">Signal</keyword>
<keyword evidence="5" id="KW-1185">Reference proteome</keyword>
<evidence type="ECO:0000313" key="4">
    <source>
        <dbReference type="EMBL" id="KNY26482.1"/>
    </source>
</evidence>
<dbReference type="InterPro" id="IPR013783">
    <property type="entry name" value="Ig-like_fold"/>
</dbReference>
<dbReference type="PANTHER" id="PTHR43308">
    <property type="entry name" value="OUTER MEMBRANE PROTEIN ALPHA-RELATED"/>
    <property type="match status" value="1"/>
</dbReference>
<sequence>MKRTIAVFLMIFVVMTTLHTFGESNQPLCYNIFIDSSNQRNPVIYVMTTNADSRNSITADLVLNDGQTKVFGVERTMNITGSQTVFSLQIPESVTAGEYYIRFSSTSLQMTAQSLIKYLLTADAGNIPNVSVTPSSHEEGRSRDILIYIKMDVSDYTGVTAVFLNGQGKQAVDVNKGIGSFKNGNANIRLDVPEDVVSGKYKIRVQVLNKLKDMDYTITPSIISAEVPEITSLGVSKAYLVEGRISGNIIVNGKNFSAVSSRNTIEILNQMGSRVGTAFIPDMSSGETISFPVPSSLTAGSYTVRITTEGKSAASTSTFTVRKDDGISAPTPTVSNTEPLIKSVSLSSEAVNIEGKISGSIIVTCSGFLTKPVDNRLHIIDSSGAESVFAQLDPSSSGQRLTAPIPLNLKAGRYRIKFIINSKEYIGNSTFDILKDDNLPTDNAFSITGIDMSGCILYEGMVGGNAVIHGSGFNAIPSLLELINSSGELDGNKATMVSYTQNIILLRLPASIKRGVYRFKVTISGHSVMSRDSFEVAASPMVTPLPAQGDDFSGIVRKEENTPPPIEIKIDNIQTTIDKENNKSVTEVNGHQIISKLGVNSGRKAEIVLEIKDSDETAKEVLFNTEAISIIVGNNLDIKLSSRDVNINVPLDIFKQNSSSVLRVVIDQVSDTKFVETIPPSSIKGLNLRTPVIDLKVYKENGPITKIISNFTKNIGLQFPINITDETYDIRKYGIYYFNEIDKHWEYLGGRYNKEKGIFEGETNHFTKFAVIEPNISFSDVNEKHWARDYIDVLAAKQIVKGMGNNIFLPEGKVKRSEFATMVVKAFGIPLGTYQGKFIDVKSKDWFCLYVEALEKYGVIKGTGNGYFSPNSEITNQEIAVMLINAYSYMGKKPQKTSAAPFKDMGKVAHWAKDQVDLCYSIGIIEGKKGDLFDPIKKASRADTCKGVYNLVKALNRF</sequence>
<dbReference type="OrthoDB" id="900053at2"/>
<dbReference type="Gene3D" id="2.60.40.10">
    <property type="entry name" value="Immunoglobulins"/>
    <property type="match status" value="1"/>
</dbReference>
<feature type="domain" description="SLH" evidence="3">
    <location>
        <begin position="774"/>
        <end position="837"/>
    </location>
</feature>
<feature type="chain" id="PRO_5005565955" evidence="2">
    <location>
        <begin position="21"/>
        <end position="958"/>
    </location>
</feature>
<name>A0A0L6JM52_9FIRM</name>
<dbReference type="Pfam" id="PF00395">
    <property type="entry name" value="SLH"/>
    <property type="match status" value="3"/>
</dbReference>
<keyword evidence="1" id="KW-0677">Repeat</keyword>
<evidence type="ECO:0000256" key="1">
    <source>
        <dbReference type="ARBA" id="ARBA00022737"/>
    </source>
</evidence>
<dbReference type="InterPro" id="IPR001119">
    <property type="entry name" value="SLH_dom"/>
</dbReference>
<organism evidence="4 5">
    <name type="scientific">Pseudobacteroides cellulosolvens ATCC 35603 = DSM 2933</name>
    <dbReference type="NCBI Taxonomy" id="398512"/>
    <lineage>
        <taxon>Bacteria</taxon>
        <taxon>Bacillati</taxon>
        <taxon>Bacillota</taxon>
        <taxon>Clostridia</taxon>
        <taxon>Eubacteriales</taxon>
        <taxon>Oscillospiraceae</taxon>
        <taxon>Pseudobacteroides</taxon>
    </lineage>
</organism>
<feature type="signal peptide" evidence="2">
    <location>
        <begin position="1"/>
        <end position="20"/>
    </location>
</feature>
<proteinExistence type="predicted"/>
<comment type="caution">
    <text evidence="4">The sequence shown here is derived from an EMBL/GenBank/DDBJ whole genome shotgun (WGS) entry which is preliminary data.</text>
</comment>
<gene>
    <name evidence="4" type="ORF">Bccel_1747</name>
</gene>
<feature type="domain" description="SLH" evidence="3">
    <location>
        <begin position="838"/>
        <end position="897"/>
    </location>
</feature>
<evidence type="ECO:0000313" key="5">
    <source>
        <dbReference type="Proteomes" id="UP000036923"/>
    </source>
</evidence>
<dbReference type="RefSeq" id="WP_036944946.1">
    <property type="nucleotide sequence ID" value="NZ_JQKC01000039.1"/>
</dbReference>
<accession>A0A0L6JM52</accession>
<dbReference type="PANTHER" id="PTHR43308:SF5">
    <property type="entry name" value="S-LAYER PROTEIN _ PEPTIDOGLYCAN ENDO-BETA-N-ACETYLGLUCOSAMINIDASE"/>
    <property type="match status" value="1"/>
</dbReference>
<dbReference type="Proteomes" id="UP000036923">
    <property type="component" value="Unassembled WGS sequence"/>
</dbReference>
<reference evidence="5" key="1">
    <citation type="submission" date="2015-07" db="EMBL/GenBank/DDBJ databases">
        <title>Near-Complete Genome Sequence of the Cellulolytic Bacterium Bacteroides (Pseudobacteroides) cellulosolvens ATCC 35603.</title>
        <authorList>
            <person name="Dassa B."/>
            <person name="Utturkar S.M."/>
            <person name="Klingeman D.M."/>
            <person name="Hurt R.A."/>
            <person name="Keller M."/>
            <person name="Xu J."/>
            <person name="Reddy Y.H.K."/>
            <person name="Borovok I."/>
            <person name="Grinberg I.R."/>
            <person name="Lamed R."/>
            <person name="Zhivin O."/>
            <person name="Bayer E.A."/>
            <person name="Brown S.D."/>
        </authorList>
    </citation>
    <scope>NUCLEOTIDE SEQUENCE [LARGE SCALE GENOMIC DNA]</scope>
    <source>
        <strain evidence="5">DSM 2933</strain>
    </source>
</reference>
<dbReference type="PROSITE" id="PS51272">
    <property type="entry name" value="SLH"/>
    <property type="match status" value="3"/>
</dbReference>
<dbReference type="eggNOG" id="COG3408">
    <property type="taxonomic scope" value="Bacteria"/>
</dbReference>
<dbReference type="EMBL" id="LGTC01000001">
    <property type="protein sequence ID" value="KNY26482.1"/>
    <property type="molecule type" value="Genomic_DNA"/>
</dbReference>
<dbReference type="InterPro" id="IPR051465">
    <property type="entry name" value="Cell_Envelope_Struct_Comp"/>
</dbReference>
<evidence type="ECO:0000259" key="3">
    <source>
        <dbReference type="PROSITE" id="PS51272"/>
    </source>
</evidence>